<feature type="compositionally biased region" description="Basic and acidic residues" evidence="2">
    <location>
        <begin position="221"/>
        <end position="233"/>
    </location>
</feature>
<feature type="compositionally biased region" description="Polar residues" evidence="2">
    <location>
        <begin position="301"/>
        <end position="312"/>
    </location>
</feature>
<dbReference type="GO" id="GO:0031145">
    <property type="term" value="P:anaphase-promoting complex-dependent catabolic process"/>
    <property type="evidence" value="ECO:0007669"/>
    <property type="project" value="InterPro"/>
</dbReference>
<keyword evidence="1" id="KW-0175">Coiled coil</keyword>
<dbReference type="AlphaFoldDB" id="A0A4Z1PEN0"/>
<name>A0A4Z1PEN0_9PEZI</name>
<dbReference type="EMBL" id="SNSC02000011">
    <property type="protein sequence ID" value="TID19898.1"/>
    <property type="molecule type" value="Genomic_DNA"/>
</dbReference>
<feature type="region of interest" description="Disordered" evidence="2">
    <location>
        <begin position="218"/>
        <end position="336"/>
    </location>
</feature>
<comment type="caution">
    <text evidence="3">The sequence shown here is derived from an EMBL/GenBank/DDBJ whole genome shotgun (WGS) entry which is preliminary data.</text>
</comment>
<keyword evidence="4" id="KW-1185">Reference proteome</keyword>
<feature type="region of interest" description="Disordered" evidence="2">
    <location>
        <begin position="15"/>
        <end position="50"/>
    </location>
</feature>
<sequence>MLSIPLVVPHADRWMPRRQHIPPPEISQQHQPNNQNNPTRRSHASHHHGYKPLTPLARLLQEEAKHEKHKDNVAKFGAGWIRPPGIAKTYQARMDEEAEMKEQMELARREAVMLEMQQAAAAQNGLPNEGEEGEEEEEEERDLDDDVPDADALEDLDDDDDDDDDDSDDVSDADEYTETSILQNHEGEVTFNEESLLEGSVDGDGQVMLAMEDAELVGRLQDQRDLGMEIGEERDLDEDVPEAGSYEHTDTEEEDDSTEGEEESEMNVRVQGLGNGRLRRSLGRSDGRGRRSLASEDSEMLGSSSFVGSSPAMTRGAGRGNAFRDRMNHARRGRGC</sequence>
<feature type="compositionally biased region" description="Basic residues" evidence="2">
    <location>
        <begin position="40"/>
        <end position="50"/>
    </location>
</feature>
<feature type="compositionally biased region" description="Acidic residues" evidence="2">
    <location>
        <begin position="129"/>
        <end position="177"/>
    </location>
</feature>
<evidence type="ECO:0000256" key="2">
    <source>
        <dbReference type="SAM" id="MobiDB-lite"/>
    </source>
</evidence>
<reference evidence="3 4" key="1">
    <citation type="submission" date="2019-04" db="EMBL/GenBank/DDBJ databases">
        <title>High contiguity whole genome sequence and gene annotation resource for two Venturia nashicola isolates.</title>
        <authorList>
            <person name="Prokchorchik M."/>
            <person name="Won K."/>
            <person name="Lee Y."/>
            <person name="Choi E.D."/>
            <person name="Segonzac C."/>
            <person name="Sohn K.H."/>
        </authorList>
    </citation>
    <scope>NUCLEOTIDE SEQUENCE [LARGE SCALE GENOMIC DNA]</scope>
    <source>
        <strain evidence="3 4">PRI2</strain>
    </source>
</reference>
<dbReference type="Pfam" id="PF05841">
    <property type="entry name" value="Apc15p"/>
    <property type="match status" value="1"/>
</dbReference>
<evidence type="ECO:0000256" key="1">
    <source>
        <dbReference type="SAM" id="Coils"/>
    </source>
</evidence>
<evidence type="ECO:0000313" key="4">
    <source>
        <dbReference type="Proteomes" id="UP000298493"/>
    </source>
</evidence>
<feature type="compositionally biased region" description="Acidic residues" evidence="2">
    <location>
        <begin position="250"/>
        <end position="265"/>
    </location>
</feature>
<accession>A0A4Z1PEN0</accession>
<dbReference type="Proteomes" id="UP000298493">
    <property type="component" value="Unassembled WGS sequence"/>
</dbReference>
<feature type="region of interest" description="Disordered" evidence="2">
    <location>
        <begin position="119"/>
        <end position="190"/>
    </location>
</feature>
<evidence type="ECO:0008006" key="5">
    <source>
        <dbReference type="Google" id="ProtNLM"/>
    </source>
</evidence>
<dbReference type="InterPro" id="IPR008402">
    <property type="entry name" value="APC_su15/mnd2"/>
</dbReference>
<organism evidence="3 4">
    <name type="scientific">Venturia nashicola</name>
    <dbReference type="NCBI Taxonomy" id="86259"/>
    <lineage>
        <taxon>Eukaryota</taxon>
        <taxon>Fungi</taxon>
        <taxon>Dikarya</taxon>
        <taxon>Ascomycota</taxon>
        <taxon>Pezizomycotina</taxon>
        <taxon>Dothideomycetes</taxon>
        <taxon>Pleosporomycetidae</taxon>
        <taxon>Venturiales</taxon>
        <taxon>Venturiaceae</taxon>
        <taxon>Venturia</taxon>
    </lineage>
</organism>
<protein>
    <recommendedName>
        <fullName evidence="5">Apc15p protein-domain-containing protein</fullName>
    </recommendedName>
</protein>
<proteinExistence type="predicted"/>
<dbReference type="GO" id="GO:0005680">
    <property type="term" value="C:anaphase-promoting complex"/>
    <property type="evidence" value="ECO:0007669"/>
    <property type="project" value="InterPro"/>
</dbReference>
<gene>
    <name evidence="3" type="ORF">E6O75_ATG07358</name>
</gene>
<evidence type="ECO:0000313" key="3">
    <source>
        <dbReference type="EMBL" id="TID19898.1"/>
    </source>
</evidence>
<feature type="compositionally biased region" description="Low complexity" evidence="2">
    <location>
        <begin position="28"/>
        <end position="38"/>
    </location>
</feature>
<dbReference type="OrthoDB" id="5320532at2759"/>
<feature type="coiled-coil region" evidence="1">
    <location>
        <begin position="87"/>
        <end position="117"/>
    </location>
</feature>
<dbReference type="STRING" id="86259.A0A4Z1PEN0"/>